<evidence type="ECO:0000313" key="5">
    <source>
        <dbReference type="Proteomes" id="UP000809440"/>
    </source>
</evidence>
<reference evidence="2 5" key="1">
    <citation type="submission" date="2021-01" db="EMBL/GenBank/DDBJ databases">
        <title>Diatom-associated Roseobacters Show Island Model of Population Structure.</title>
        <authorList>
            <person name="Qu L."/>
            <person name="Feng X."/>
            <person name="Chen Y."/>
            <person name="Li L."/>
            <person name="Wang X."/>
            <person name="Hu Z."/>
            <person name="Wang H."/>
            <person name="Luo H."/>
        </authorList>
    </citation>
    <scope>NUCLEOTIDE SEQUENCE</scope>
    <source>
        <strain evidence="3 5">CC28-63</strain>
        <strain evidence="2">CC28-69</strain>
    </source>
</reference>
<dbReference type="EMBL" id="JAFBXE010000012">
    <property type="protein sequence ID" value="MBM2413972.1"/>
    <property type="molecule type" value="Genomic_DNA"/>
</dbReference>
<dbReference type="Proteomes" id="UP000809440">
    <property type="component" value="Unassembled WGS sequence"/>
</dbReference>
<feature type="region of interest" description="Disordered" evidence="1">
    <location>
        <begin position="267"/>
        <end position="287"/>
    </location>
</feature>
<name>A0A9Q2NXJ3_9RHOB</name>
<dbReference type="RefSeq" id="WP_203276028.1">
    <property type="nucleotide sequence ID" value="NZ_JAFBWU010000012.1"/>
</dbReference>
<gene>
    <name evidence="2" type="ORF">JQX41_16760</name>
    <name evidence="3" type="ORF">JQX48_16775</name>
</gene>
<evidence type="ECO:0000313" key="4">
    <source>
        <dbReference type="Proteomes" id="UP000755667"/>
    </source>
</evidence>
<evidence type="ECO:0000313" key="2">
    <source>
        <dbReference type="EMBL" id="MBM2413972.1"/>
    </source>
</evidence>
<sequence>MTGNLRRFGRTIGIDYSGAETADSSLKALRVYQTCGEAPAFEVLPPPGPKKYWTRRGLAAWLVEILDGKVPTIVGIDHGFSFPMRYFERYGLVPEWPSFLDDFCFHWPTDKAHTYVDFVRNGSVGYGDARIGERRWRRMTEDATGSAKSVFHFDVKGSVAKSTHAGLPWLRHIRAARPEAHIWPFDGWQPAIGASVIVEVYPKLWSDKYPVEDRTVDQHDAYSVARWLKEADRSGVLQDAFAPPGFGAVAATAVVEGWILGAEWPPVKRKEPGGRNRTTAKPKTTRSGYVNRNNQVVLGCTGEPGNDHNQILYILQCHNCGARYGANGSDVFQRKCPQCGGGRPGLDWAQQPSRD</sequence>
<evidence type="ECO:0000256" key="1">
    <source>
        <dbReference type="SAM" id="MobiDB-lite"/>
    </source>
</evidence>
<evidence type="ECO:0000313" key="3">
    <source>
        <dbReference type="EMBL" id="MBM2418642.1"/>
    </source>
</evidence>
<protein>
    <submittedName>
        <fullName evidence="2">Uncharacterized protein</fullName>
    </submittedName>
</protein>
<organism evidence="2 4">
    <name type="scientific">Marivita cryptomonadis</name>
    <dbReference type="NCBI Taxonomy" id="505252"/>
    <lineage>
        <taxon>Bacteria</taxon>
        <taxon>Pseudomonadati</taxon>
        <taxon>Pseudomonadota</taxon>
        <taxon>Alphaproteobacteria</taxon>
        <taxon>Rhodobacterales</taxon>
        <taxon>Roseobacteraceae</taxon>
        <taxon>Marivita</taxon>
    </lineage>
</organism>
<comment type="caution">
    <text evidence="2">The sequence shown here is derived from an EMBL/GenBank/DDBJ whole genome shotgun (WGS) entry which is preliminary data.</text>
</comment>
<keyword evidence="5" id="KW-1185">Reference proteome</keyword>
<dbReference type="AlphaFoldDB" id="A0A9Q2NXJ3"/>
<accession>A0A9Q2NXJ3</accession>
<dbReference type="Proteomes" id="UP000755667">
    <property type="component" value="Unassembled WGS sequence"/>
</dbReference>
<proteinExistence type="predicted"/>
<dbReference type="EMBL" id="JAFBXF010000012">
    <property type="protein sequence ID" value="MBM2418642.1"/>
    <property type="molecule type" value="Genomic_DNA"/>
</dbReference>